<evidence type="ECO:0000313" key="3">
    <source>
        <dbReference type="Proteomes" id="UP001500274"/>
    </source>
</evidence>
<dbReference type="RefSeq" id="WP_344230420.1">
    <property type="nucleotide sequence ID" value="NZ_BAAARI010000017.1"/>
</dbReference>
<sequence length="523" mass="53655">MAAHVLRLRAALLIGALRGDAAERWRAIIASVLVVGGVVAAGIAQIALQAVTAQSAFVVTVLGGSAVAVGYALAPPISGSPDQLDPRRFQTFGLEPRPLAGAILLASVISVPVLALAAVAVATAVMWLSQDAGAPAVIGPLLGVVTATLLTRVAAGLASMWTLPRRSRELTGLFILALLVVFVPVGVFFASLDWGDAVPSQLDVAAHVLAFTPIGAAWALPGLAAIGDVGGLWLAVMVAVGTIALLGWAWYAIVRRALTTIERPLAARERGGMGWFSVLPGTAGGAIAARSLTYWLRDRRYGVNVLVVPVAALLTTIPLLVAGVPAEYVALVPVPIIALFFGWLPHNDVAYDSTAVWMHVASGVRGISDRVGRLVPILLIAVPTFAVAVPVAVAIHGRWAHLPALAGVTISLFLSGLGLSSIASAAAPYAVSRPGDSPFQQPQRTGSAGILSQALVMLGALAVSVPTLWWAWLAVSGDPSFGLAALVGGAATGVVVLGVGLAVGSRVFERRESELMEFAATSS</sequence>
<feature type="transmembrane region" description="Helical" evidence="1">
    <location>
        <begin position="54"/>
        <end position="78"/>
    </location>
</feature>
<keyword evidence="1" id="KW-0812">Transmembrane</keyword>
<feature type="transmembrane region" description="Helical" evidence="1">
    <location>
        <begin position="481"/>
        <end position="503"/>
    </location>
</feature>
<feature type="transmembrane region" description="Helical" evidence="1">
    <location>
        <begin position="328"/>
        <end position="344"/>
    </location>
</feature>
<feature type="transmembrane region" description="Helical" evidence="1">
    <location>
        <begin position="273"/>
        <end position="289"/>
    </location>
</feature>
<feature type="transmembrane region" description="Helical" evidence="1">
    <location>
        <begin position="232"/>
        <end position="253"/>
    </location>
</feature>
<proteinExistence type="predicted"/>
<feature type="transmembrane region" description="Helical" evidence="1">
    <location>
        <begin position="134"/>
        <end position="158"/>
    </location>
</feature>
<gene>
    <name evidence="2" type="ORF">GCM10009862_27510</name>
</gene>
<keyword evidence="1" id="KW-0472">Membrane</keyword>
<keyword evidence="3" id="KW-1185">Reference proteome</keyword>
<dbReference type="EMBL" id="BAAARI010000017">
    <property type="protein sequence ID" value="GAA2586938.1"/>
    <property type="molecule type" value="Genomic_DNA"/>
</dbReference>
<feature type="transmembrane region" description="Helical" evidence="1">
    <location>
        <begin position="374"/>
        <end position="396"/>
    </location>
</feature>
<feature type="transmembrane region" description="Helical" evidence="1">
    <location>
        <begin position="27"/>
        <end position="48"/>
    </location>
</feature>
<protein>
    <recommendedName>
        <fullName evidence="4">ABC-2 type transport system permease protein</fullName>
    </recommendedName>
</protein>
<feature type="transmembrane region" description="Helical" evidence="1">
    <location>
        <begin position="99"/>
        <end position="128"/>
    </location>
</feature>
<comment type="caution">
    <text evidence="2">The sequence shown here is derived from an EMBL/GenBank/DDBJ whole genome shotgun (WGS) entry which is preliminary data.</text>
</comment>
<feature type="transmembrane region" description="Helical" evidence="1">
    <location>
        <begin position="170"/>
        <end position="192"/>
    </location>
</feature>
<evidence type="ECO:0008006" key="4">
    <source>
        <dbReference type="Google" id="ProtNLM"/>
    </source>
</evidence>
<feature type="transmembrane region" description="Helical" evidence="1">
    <location>
        <begin position="301"/>
        <end position="322"/>
    </location>
</feature>
<feature type="transmembrane region" description="Helical" evidence="1">
    <location>
        <begin position="450"/>
        <end position="475"/>
    </location>
</feature>
<feature type="transmembrane region" description="Helical" evidence="1">
    <location>
        <begin position="402"/>
        <end position="429"/>
    </location>
</feature>
<keyword evidence="1" id="KW-1133">Transmembrane helix</keyword>
<organism evidence="2 3">
    <name type="scientific">Microbacterium binotii</name>
    <dbReference type="NCBI Taxonomy" id="462710"/>
    <lineage>
        <taxon>Bacteria</taxon>
        <taxon>Bacillati</taxon>
        <taxon>Actinomycetota</taxon>
        <taxon>Actinomycetes</taxon>
        <taxon>Micrococcales</taxon>
        <taxon>Microbacteriaceae</taxon>
        <taxon>Microbacterium</taxon>
    </lineage>
</organism>
<evidence type="ECO:0000256" key="1">
    <source>
        <dbReference type="SAM" id="Phobius"/>
    </source>
</evidence>
<feature type="transmembrane region" description="Helical" evidence="1">
    <location>
        <begin position="204"/>
        <end position="225"/>
    </location>
</feature>
<evidence type="ECO:0000313" key="2">
    <source>
        <dbReference type="EMBL" id="GAA2586938.1"/>
    </source>
</evidence>
<dbReference type="Proteomes" id="UP001500274">
    <property type="component" value="Unassembled WGS sequence"/>
</dbReference>
<reference evidence="3" key="1">
    <citation type="journal article" date="2019" name="Int. J. Syst. Evol. Microbiol.">
        <title>The Global Catalogue of Microorganisms (GCM) 10K type strain sequencing project: providing services to taxonomists for standard genome sequencing and annotation.</title>
        <authorList>
            <consortium name="The Broad Institute Genomics Platform"/>
            <consortium name="The Broad Institute Genome Sequencing Center for Infectious Disease"/>
            <person name="Wu L."/>
            <person name="Ma J."/>
        </authorList>
    </citation>
    <scope>NUCLEOTIDE SEQUENCE [LARGE SCALE GENOMIC DNA]</scope>
    <source>
        <strain evidence="3">JCM 16365</strain>
    </source>
</reference>
<accession>A0ABP6BTX0</accession>
<name>A0ABP6BTX0_9MICO</name>